<evidence type="ECO:0000256" key="7">
    <source>
        <dbReference type="ARBA" id="ARBA00022832"/>
    </source>
</evidence>
<evidence type="ECO:0000259" key="12">
    <source>
        <dbReference type="Pfam" id="PF01643"/>
    </source>
</evidence>
<keyword evidence="4 11" id="KW-0150">Chloroplast</keyword>
<gene>
    <name evidence="14" type="ORF">QVD17_26096</name>
</gene>
<dbReference type="PANTHER" id="PTHR31727">
    <property type="entry name" value="OLEOYL-ACYL CARRIER PROTEIN THIOESTERASE 1, CHLOROPLASTIC"/>
    <property type="match status" value="1"/>
</dbReference>
<dbReference type="EC" id="3.1.2.-" evidence="11"/>
<dbReference type="Proteomes" id="UP001229421">
    <property type="component" value="Unassembled WGS sequence"/>
</dbReference>
<dbReference type="PANTHER" id="PTHR31727:SF13">
    <property type="entry name" value="ACYL-[ACYL-CARRIER-PROTEIN] HYDROLASE"/>
    <property type="match status" value="1"/>
</dbReference>
<dbReference type="InterPro" id="IPR002864">
    <property type="entry name" value="Acyl-ACP_thioesterase_NHD"/>
</dbReference>
<comment type="function">
    <text evidence="11">Plays an essential role in chain termination during de novo fatty acid synthesis.</text>
</comment>
<organism evidence="14 15">
    <name type="scientific">Tagetes erecta</name>
    <name type="common">African marigold</name>
    <dbReference type="NCBI Taxonomy" id="13708"/>
    <lineage>
        <taxon>Eukaryota</taxon>
        <taxon>Viridiplantae</taxon>
        <taxon>Streptophyta</taxon>
        <taxon>Embryophyta</taxon>
        <taxon>Tracheophyta</taxon>
        <taxon>Spermatophyta</taxon>
        <taxon>Magnoliopsida</taxon>
        <taxon>eudicotyledons</taxon>
        <taxon>Gunneridae</taxon>
        <taxon>Pentapetalae</taxon>
        <taxon>asterids</taxon>
        <taxon>campanulids</taxon>
        <taxon>Asterales</taxon>
        <taxon>Asteraceae</taxon>
        <taxon>Asteroideae</taxon>
        <taxon>Heliantheae alliance</taxon>
        <taxon>Tageteae</taxon>
        <taxon>Tagetes</taxon>
    </lineage>
</organism>
<accession>A0AAD8K8Q3</accession>
<evidence type="ECO:0000256" key="4">
    <source>
        <dbReference type="ARBA" id="ARBA00022528"/>
    </source>
</evidence>
<comment type="similarity">
    <text evidence="2 11">Belongs to the acyl-ACP thioesterase family.</text>
</comment>
<dbReference type="GO" id="GO:0016297">
    <property type="term" value="F:fatty acyl-[ACP] hydrolase activity"/>
    <property type="evidence" value="ECO:0007669"/>
    <property type="project" value="InterPro"/>
</dbReference>
<proteinExistence type="inferred from homology"/>
<sequence>MASVIVANAFFLSNSFAYHDMTRSRLQGTPRRPIQLTKVATARFGANTIKTIFLKPNMALNHYKDHVHMVPDIDLGQMLEDGYVFRQNFHIRSYEVGSNQTVAIETLTNIFQEAIINHVKAVGEWDHGLGLTREMCKKNLIWVMAKLQLVVDRYPIWSDVIQVDIRNGAYGKIGMVSNGTFCDAKTGDILIKASCLWLMMNEETRKLSKFPDEVHNELDKHFTDTTPPMSRKWSTRDKSNVDYVRKGLTPIWSDLDINQHVNNAKYIGWILESVPYTIVENYELASLNLEYCRECRKEDMLRSHTYVIGTGKDNLGDRDRIDCEHSLQLEIGGGMIMKGWTTWRQKKWK</sequence>
<feature type="domain" description="Acyl-ACP thioesterase N-terminal hotdog" evidence="12">
    <location>
        <begin position="82"/>
        <end position="217"/>
    </location>
</feature>
<dbReference type="Pfam" id="PF20791">
    <property type="entry name" value="Acyl-ACP_TE_C"/>
    <property type="match status" value="1"/>
</dbReference>
<keyword evidence="3 11" id="KW-0444">Lipid biosynthesis</keyword>
<dbReference type="Gene3D" id="3.10.129.10">
    <property type="entry name" value="Hotdog Thioesterase"/>
    <property type="match status" value="1"/>
</dbReference>
<keyword evidence="7 11" id="KW-0276">Fatty acid metabolism</keyword>
<evidence type="ECO:0000256" key="1">
    <source>
        <dbReference type="ARBA" id="ARBA00004229"/>
    </source>
</evidence>
<keyword evidence="5 11" id="KW-0934">Plastid</keyword>
<feature type="domain" description="Acyl-ACP thioesterase-like C-terminal" evidence="13">
    <location>
        <begin position="242"/>
        <end position="344"/>
    </location>
</feature>
<evidence type="ECO:0000256" key="11">
    <source>
        <dbReference type="RuleBase" id="RU363096"/>
    </source>
</evidence>
<dbReference type="GO" id="GO:0009507">
    <property type="term" value="C:chloroplast"/>
    <property type="evidence" value="ECO:0007669"/>
    <property type="project" value="UniProtKB-SubCell"/>
</dbReference>
<keyword evidence="15" id="KW-1185">Reference proteome</keyword>
<evidence type="ECO:0000256" key="6">
    <source>
        <dbReference type="ARBA" id="ARBA00022801"/>
    </source>
</evidence>
<comment type="subcellular location">
    <subcellularLocation>
        <location evidence="1 11">Plastid</location>
        <location evidence="1 11">Chloroplast</location>
    </subcellularLocation>
</comment>
<dbReference type="GO" id="GO:0000036">
    <property type="term" value="F:acyl carrier activity"/>
    <property type="evidence" value="ECO:0007669"/>
    <property type="project" value="TreeGrafter"/>
</dbReference>
<dbReference type="InterPro" id="IPR045023">
    <property type="entry name" value="FATA/B"/>
</dbReference>
<name>A0AAD8K8Q3_TARER</name>
<evidence type="ECO:0000313" key="15">
    <source>
        <dbReference type="Proteomes" id="UP001229421"/>
    </source>
</evidence>
<evidence type="ECO:0000256" key="9">
    <source>
        <dbReference type="ARBA" id="ARBA00023098"/>
    </source>
</evidence>
<dbReference type="SUPFAM" id="SSF54637">
    <property type="entry name" value="Thioesterase/thiol ester dehydrase-isomerase"/>
    <property type="match status" value="2"/>
</dbReference>
<evidence type="ECO:0000259" key="13">
    <source>
        <dbReference type="Pfam" id="PF20791"/>
    </source>
</evidence>
<evidence type="ECO:0000256" key="3">
    <source>
        <dbReference type="ARBA" id="ARBA00022516"/>
    </source>
</evidence>
<dbReference type="InterPro" id="IPR029069">
    <property type="entry name" value="HotDog_dom_sf"/>
</dbReference>
<keyword evidence="9 11" id="KW-0443">Lipid metabolism</keyword>
<dbReference type="EMBL" id="JAUHHV010000007">
    <property type="protein sequence ID" value="KAK1416976.1"/>
    <property type="molecule type" value="Genomic_DNA"/>
</dbReference>
<dbReference type="Pfam" id="PF01643">
    <property type="entry name" value="Acyl-ACP_TE"/>
    <property type="match status" value="1"/>
</dbReference>
<evidence type="ECO:0000256" key="8">
    <source>
        <dbReference type="ARBA" id="ARBA00022946"/>
    </source>
</evidence>
<reference evidence="14" key="1">
    <citation type="journal article" date="2023" name="bioRxiv">
        <title>Improved chromosome-level genome assembly for marigold (Tagetes erecta).</title>
        <authorList>
            <person name="Jiang F."/>
            <person name="Yuan L."/>
            <person name="Wang S."/>
            <person name="Wang H."/>
            <person name="Xu D."/>
            <person name="Wang A."/>
            <person name="Fan W."/>
        </authorList>
    </citation>
    <scope>NUCLEOTIDE SEQUENCE</scope>
    <source>
        <strain evidence="14">WSJ</strain>
        <tissue evidence="14">Leaf</tissue>
    </source>
</reference>
<evidence type="ECO:0000256" key="5">
    <source>
        <dbReference type="ARBA" id="ARBA00022640"/>
    </source>
</evidence>
<evidence type="ECO:0000256" key="2">
    <source>
        <dbReference type="ARBA" id="ARBA00006500"/>
    </source>
</evidence>
<protein>
    <recommendedName>
        <fullName evidence="11">Acyl-[acyl-carrier-protein] hydrolase</fullName>
        <ecNumber evidence="11">3.1.2.-</ecNumber>
    </recommendedName>
</protein>
<evidence type="ECO:0000313" key="14">
    <source>
        <dbReference type="EMBL" id="KAK1416976.1"/>
    </source>
</evidence>
<evidence type="ECO:0000256" key="10">
    <source>
        <dbReference type="ARBA" id="ARBA00023160"/>
    </source>
</evidence>
<dbReference type="AlphaFoldDB" id="A0AAD8K8Q3"/>
<dbReference type="InterPro" id="IPR049427">
    <property type="entry name" value="Acyl-ACP_TE_C"/>
</dbReference>
<keyword evidence="10 11" id="KW-0275">Fatty acid biosynthesis</keyword>
<keyword evidence="8" id="KW-0809">Transit peptide</keyword>
<comment type="caution">
    <text evidence="14">The sequence shown here is derived from an EMBL/GenBank/DDBJ whole genome shotgun (WGS) entry which is preliminary data.</text>
</comment>
<keyword evidence="6 11" id="KW-0378">Hydrolase</keyword>